<evidence type="ECO:0000256" key="1">
    <source>
        <dbReference type="SAM" id="MobiDB-lite"/>
    </source>
</evidence>
<organism evidence="2 4">
    <name type="scientific">Ardenticatena maritima</name>
    <dbReference type="NCBI Taxonomy" id="872965"/>
    <lineage>
        <taxon>Bacteria</taxon>
        <taxon>Bacillati</taxon>
        <taxon>Chloroflexota</taxon>
        <taxon>Ardenticatenia</taxon>
        <taxon>Ardenticatenales</taxon>
        <taxon>Ardenticatenaceae</taxon>
        <taxon>Ardenticatena</taxon>
    </lineage>
</organism>
<keyword evidence="4" id="KW-1185">Reference proteome</keyword>
<sequence length="327" mass="35588">MPGLIRRAAFGLLLFAIGLSAGLFYGLVQNPVTYENVYPADLAAEYRTDYLRMTAISFLLNGDTEKARQRLIWLQTAPSALRLHVQEAAAQNDPAAPALAALARAFGALPPEMAMYLPTATPTPTPTPTITPTPTPTFTPTPTPSPTATPTATPTPIPTATPPPTPTARPRPPAATRVAPTATPTPALDFVVRMARLVPKEENGGCPGRNILYVRVRDAQGRPLDGVRVEVRWKDGRFVLVSGSKEGQPGNAEFVMSGGYWVRVVGDVQGRTYRSEETRELNNMTPSYADLIAAGYCTSEDDCRLQEERGQLCPGFYSWEVEFQRTW</sequence>
<dbReference type="InParanoid" id="A0A0M8K7R5"/>
<reference evidence="2 4" key="1">
    <citation type="journal article" date="2015" name="Genome Announc.">
        <title>Draft Genome Sequence of a Heterotrophic Facultative Anaerobic Thermophilic Bacterium, Ardenticatena maritima Strain 110ST.</title>
        <authorList>
            <person name="Kawaichi S."/>
            <person name="Yoshida T."/>
            <person name="Sako Y."/>
            <person name="Nakamura R."/>
        </authorList>
    </citation>
    <scope>NUCLEOTIDE SEQUENCE [LARGE SCALE GENOMIC DNA]</scope>
    <source>
        <strain evidence="2 4">110S</strain>
    </source>
</reference>
<dbReference type="PANTHER" id="PTHR15124:SF27">
    <property type="entry name" value="MIGRATION AND INVASION ENHANCER 1"/>
    <property type="match status" value="1"/>
</dbReference>
<comment type="caution">
    <text evidence="2">The sequence shown here is derived from an EMBL/GenBank/DDBJ whole genome shotgun (WGS) entry which is preliminary data.</text>
</comment>
<evidence type="ECO:0000313" key="4">
    <source>
        <dbReference type="Proteomes" id="UP000037784"/>
    </source>
</evidence>
<dbReference type="EMBL" id="LGKN01000003">
    <property type="protein sequence ID" value="KPL89427.1"/>
    <property type="molecule type" value="Genomic_DNA"/>
</dbReference>
<name>A0A0M8K7R5_9CHLR</name>
<feature type="compositionally biased region" description="Pro residues" evidence="1">
    <location>
        <begin position="121"/>
        <end position="173"/>
    </location>
</feature>
<reference evidence="3 5" key="2">
    <citation type="submission" date="2015-07" db="EMBL/GenBank/DDBJ databases">
        <title>Whole genome sequence of Ardenticatena maritima DSM 23922.</title>
        <authorList>
            <person name="Hemp J."/>
            <person name="Ward L.M."/>
            <person name="Pace L.A."/>
            <person name="Fischer W.W."/>
        </authorList>
    </citation>
    <scope>NUCLEOTIDE SEQUENCE [LARGE SCALE GENOMIC DNA]</scope>
    <source>
        <strain evidence="3 5">110S</strain>
    </source>
</reference>
<evidence type="ECO:0000313" key="3">
    <source>
        <dbReference type="EMBL" id="KPL89427.1"/>
    </source>
</evidence>
<gene>
    <name evidence="2" type="ORF">ARMA_0885</name>
    <name evidence="3" type="ORF">SE16_02980</name>
</gene>
<dbReference type="Proteomes" id="UP000050502">
    <property type="component" value="Unassembled WGS sequence"/>
</dbReference>
<dbReference type="STRING" id="872965.SE16_02980"/>
<accession>A0A0M8K7R5</accession>
<proteinExistence type="predicted"/>
<dbReference type="Proteomes" id="UP000037784">
    <property type="component" value="Unassembled WGS sequence"/>
</dbReference>
<feature type="region of interest" description="Disordered" evidence="1">
    <location>
        <begin position="121"/>
        <end position="181"/>
    </location>
</feature>
<protein>
    <submittedName>
        <fullName evidence="2">Uncharacterized protein</fullName>
    </submittedName>
</protein>
<reference evidence="4" key="3">
    <citation type="submission" date="2015-08" db="EMBL/GenBank/DDBJ databases">
        <title>Draft Genome Sequence of a Heterotrophic Facultative Anaerobic Bacterium Ardenticatena maritima Strain 110S.</title>
        <authorList>
            <person name="Kawaichi S."/>
            <person name="Yoshida T."/>
            <person name="Sako Y."/>
            <person name="Nakamura R."/>
        </authorList>
    </citation>
    <scope>NUCLEOTIDE SEQUENCE [LARGE SCALE GENOMIC DNA]</scope>
    <source>
        <strain evidence="4">110S</strain>
    </source>
</reference>
<dbReference type="AlphaFoldDB" id="A0A0M8K7R5"/>
<dbReference type="RefSeq" id="WP_054492384.1">
    <property type="nucleotide sequence ID" value="NZ_BBZA01000059.1"/>
</dbReference>
<dbReference type="PRINTS" id="PR01217">
    <property type="entry name" value="PRICHEXTENSN"/>
</dbReference>
<evidence type="ECO:0000313" key="2">
    <source>
        <dbReference type="EMBL" id="GAP62462.1"/>
    </source>
</evidence>
<dbReference type="InterPro" id="IPR051441">
    <property type="entry name" value="SelW_related"/>
</dbReference>
<dbReference type="PANTHER" id="PTHR15124">
    <property type="entry name" value="SELENOPROTEIN W"/>
    <property type="match status" value="1"/>
</dbReference>
<dbReference type="EMBL" id="BBZA01000059">
    <property type="protein sequence ID" value="GAP62462.1"/>
    <property type="molecule type" value="Genomic_DNA"/>
</dbReference>
<evidence type="ECO:0000313" key="5">
    <source>
        <dbReference type="Proteomes" id="UP000050502"/>
    </source>
</evidence>